<proteinExistence type="predicted"/>
<reference evidence="1 2" key="1">
    <citation type="journal article" date="2023" name="Science">
        <title>Complex scaffold remodeling in plant triterpene biosynthesis.</title>
        <authorList>
            <person name="De La Pena R."/>
            <person name="Hodgson H."/>
            <person name="Liu J.C."/>
            <person name="Stephenson M.J."/>
            <person name="Martin A.C."/>
            <person name="Owen C."/>
            <person name="Harkess A."/>
            <person name="Leebens-Mack J."/>
            <person name="Jimenez L.E."/>
            <person name="Osbourn A."/>
            <person name="Sattely E.S."/>
        </authorList>
    </citation>
    <scope>NUCLEOTIDE SEQUENCE [LARGE SCALE GENOMIC DNA]</scope>
    <source>
        <strain evidence="2">cv. JPN11</strain>
        <tissue evidence="1">Leaf</tissue>
    </source>
</reference>
<comment type="caution">
    <text evidence="1">The sequence shown here is derived from an EMBL/GenBank/DDBJ whole genome shotgun (WGS) entry which is preliminary data.</text>
</comment>
<sequence length="153" mass="17291">MMACGSIVLGASSFEESSSAYFYCLFSNFLVLICDCFQHNLHFRSFTCNDYLDKYLMASKEEQCVRRVWDANDAIPDKRKQSMPCINTLIGGLTLVGSSNSLRKAYSRGDIQGDECLTVGFGTREQKRARTFITLVMFMDEDARGVILPMMMP</sequence>
<keyword evidence="2" id="KW-1185">Reference proteome</keyword>
<accession>A0ACC1Y9P8</accession>
<evidence type="ECO:0000313" key="2">
    <source>
        <dbReference type="Proteomes" id="UP001164539"/>
    </source>
</evidence>
<name>A0ACC1Y9P8_MELAZ</name>
<dbReference type="Proteomes" id="UP001164539">
    <property type="component" value="Chromosome 5"/>
</dbReference>
<organism evidence="1 2">
    <name type="scientific">Melia azedarach</name>
    <name type="common">Chinaberry tree</name>
    <dbReference type="NCBI Taxonomy" id="155640"/>
    <lineage>
        <taxon>Eukaryota</taxon>
        <taxon>Viridiplantae</taxon>
        <taxon>Streptophyta</taxon>
        <taxon>Embryophyta</taxon>
        <taxon>Tracheophyta</taxon>
        <taxon>Spermatophyta</taxon>
        <taxon>Magnoliopsida</taxon>
        <taxon>eudicotyledons</taxon>
        <taxon>Gunneridae</taxon>
        <taxon>Pentapetalae</taxon>
        <taxon>rosids</taxon>
        <taxon>malvids</taxon>
        <taxon>Sapindales</taxon>
        <taxon>Meliaceae</taxon>
        <taxon>Melia</taxon>
    </lineage>
</organism>
<dbReference type="EMBL" id="CM051398">
    <property type="protein sequence ID" value="KAJ4719280.1"/>
    <property type="molecule type" value="Genomic_DNA"/>
</dbReference>
<protein>
    <submittedName>
        <fullName evidence="1">Uncharacterized protein</fullName>
    </submittedName>
</protein>
<gene>
    <name evidence="1" type="ORF">OWV82_010880</name>
</gene>
<evidence type="ECO:0000313" key="1">
    <source>
        <dbReference type="EMBL" id="KAJ4719280.1"/>
    </source>
</evidence>